<dbReference type="VEuPathDB" id="VectorBase:AATE017126"/>
<accession>A0A182JFJ0</accession>
<proteinExistence type="predicted"/>
<sequence>MTTELLDQRRKETPVQGTSMQLVGLALGVWFALLVAQAVAVTEELSPAALVVTMVSMSPVPTSNRFLHKVWGRIQTANQRSAWTSSEPGENATTMRHGRCCIVISAYGVGVVGMKRATGEPTVFAGRRSFICNRKGAQRLLGSVENLLGMEISLANIPFTLAFRSFRVAMTLLAGETNQSVS</sequence>
<organism evidence="1">
    <name type="scientific">Anopheles atroparvus</name>
    <name type="common">European mosquito</name>
    <dbReference type="NCBI Taxonomy" id="41427"/>
    <lineage>
        <taxon>Eukaryota</taxon>
        <taxon>Metazoa</taxon>
        <taxon>Ecdysozoa</taxon>
        <taxon>Arthropoda</taxon>
        <taxon>Hexapoda</taxon>
        <taxon>Insecta</taxon>
        <taxon>Pterygota</taxon>
        <taxon>Neoptera</taxon>
        <taxon>Endopterygota</taxon>
        <taxon>Diptera</taxon>
        <taxon>Nematocera</taxon>
        <taxon>Culicoidea</taxon>
        <taxon>Culicidae</taxon>
        <taxon>Anophelinae</taxon>
        <taxon>Anopheles</taxon>
    </lineage>
</organism>
<evidence type="ECO:0000313" key="1">
    <source>
        <dbReference type="EnsemblMetazoa" id="AATE017126-PA.1"/>
    </source>
</evidence>
<dbReference type="AlphaFoldDB" id="A0A182JFJ0"/>
<protein>
    <submittedName>
        <fullName evidence="1">Uncharacterized protein</fullName>
    </submittedName>
</protein>
<name>A0A182JFJ0_ANOAO</name>
<reference evidence="1" key="1">
    <citation type="submission" date="2022-08" db="UniProtKB">
        <authorList>
            <consortium name="EnsemblMetazoa"/>
        </authorList>
    </citation>
    <scope>IDENTIFICATION</scope>
    <source>
        <strain evidence="1">EBRO</strain>
    </source>
</reference>
<dbReference type="EnsemblMetazoa" id="AATE017126-RA">
    <property type="protein sequence ID" value="AATE017126-PA.1"/>
    <property type="gene ID" value="AATE017126"/>
</dbReference>